<evidence type="ECO:0000313" key="4">
    <source>
        <dbReference type="Proteomes" id="UP000007468"/>
    </source>
</evidence>
<dbReference type="EMBL" id="CP002390">
    <property type="protein sequence ID" value="EFE28182.1"/>
    <property type="molecule type" value="Genomic_DNA"/>
</dbReference>
<organism evidence="3 4">
    <name type="scientific">Filifactor alocis (strain ATCC 35896 / CCUG 47790 / D40 B5)</name>
    <name type="common">Fusobacterium alocis</name>
    <dbReference type="NCBI Taxonomy" id="546269"/>
    <lineage>
        <taxon>Bacteria</taxon>
        <taxon>Bacillati</taxon>
        <taxon>Bacillota</taxon>
        <taxon>Clostridia</taxon>
        <taxon>Peptostreptococcales</taxon>
        <taxon>Filifactoraceae</taxon>
        <taxon>Filifactor</taxon>
    </lineage>
</organism>
<dbReference type="KEGG" id="faa:HMPREF0389_00096"/>
<dbReference type="OrthoDB" id="1716479at2"/>
<dbReference type="InterPro" id="IPR018392">
    <property type="entry name" value="LysM"/>
</dbReference>
<dbReference type="Proteomes" id="UP000007468">
    <property type="component" value="Chromosome"/>
</dbReference>
<accession>D6GR91</accession>
<dbReference type="AlphaFoldDB" id="D6GR91"/>
<dbReference type="Gene3D" id="3.10.350.10">
    <property type="entry name" value="LysM domain"/>
    <property type="match status" value="1"/>
</dbReference>
<feature type="domain" description="LysM" evidence="2">
    <location>
        <begin position="64"/>
        <end position="114"/>
    </location>
</feature>
<protein>
    <submittedName>
        <fullName evidence="3">LysM domain protein</fullName>
    </submittedName>
</protein>
<dbReference type="eggNOG" id="COG1388">
    <property type="taxonomic scope" value="Bacteria"/>
</dbReference>
<gene>
    <name evidence="3" type="ordered locus">HMPREF0389_00096</name>
</gene>
<name>D6GR91_FILAD</name>
<proteinExistence type="predicted"/>
<evidence type="ECO:0000256" key="1">
    <source>
        <dbReference type="SAM" id="Phobius"/>
    </source>
</evidence>
<reference evidence="4" key="1">
    <citation type="submission" date="2010-12" db="EMBL/GenBank/DDBJ databases">
        <title>The genome sequence of Filifactor alocis strain ATCC 35896.</title>
        <authorList>
            <consortium name="The Broad Institute Genome Sequencing Platform"/>
            <person name="Ward D."/>
            <person name="Earl A."/>
            <person name="Feldgarden M."/>
            <person name="Young S.K."/>
            <person name="Gargeya S."/>
            <person name="Zeng Q."/>
            <person name="Alvarado L."/>
            <person name="Berlin A."/>
            <person name="Bochicchio J."/>
            <person name="Chapman S.B."/>
            <person name="Chen Z."/>
            <person name="Freedman E."/>
            <person name="Gellesch M."/>
            <person name="Goldberg J."/>
            <person name="Griggs A."/>
            <person name="Gujja S."/>
            <person name="Heilman E."/>
            <person name="Heiman D."/>
            <person name="Howarth C."/>
            <person name="Mehta T."/>
            <person name="Neiman D."/>
            <person name="Pearson M."/>
            <person name="Roberts A."/>
            <person name="Saif S."/>
            <person name="Shea T."/>
            <person name="Shenoy N."/>
            <person name="Sisk P."/>
            <person name="Stolte C."/>
            <person name="Sykes S."/>
            <person name="White J."/>
            <person name="Yandava C."/>
            <person name="Izard J."/>
            <person name="Blanton J.M."/>
            <person name="Baranova O.V."/>
            <person name="Tanner A.C."/>
            <person name="Dewhirst F.E."/>
            <person name="Haas B."/>
            <person name="Nusbaum C."/>
            <person name="Birren B."/>
        </authorList>
    </citation>
    <scope>NUCLEOTIDE SEQUENCE [LARGE SCALE GENOMIC DNA]</scope>
    <source>
        <strain evidence="4">ATCC 35896 / D40 B5</strain>
    </source>
</reference>
<evidence type="ECO:0000313" key="3">
    <source>
        <dbReference type="EMBL" id="EFE28182.1"/>
    </source>
</evidence>
<dbReference type="STRING" id="546269.HMPREF0389_00096"/>
<sequence>MNRYPTALKEKKNLTEDKKKQIRKKRRTRNFKLVLMTCVWILFSASIVFSMNNDFLPKQSEKTLTFMVTEGDSLWSIGKQYCPEYMDIRKYIHEIMKLNDMQDTTLYVNETIIIPIKE</sequence>
<dbReference type="SUPFAM" id="SSF54106">
    <property type="entry name" value="LysM domain"/>
    <property type="match status" value="1"/>
</dbReference>
<feature type="transmembrane region" description="Helical" evidence="1">
    <location>
        <begin position="33"/>
        <end position="51"/>
    </location>
</feature>
<evidence type="ECO:0000259" key="2">
    <source>
        <dbReference type="PROSITE" id="PS51782"/>
    </source>
</evidence>
<dbReference type="CDD" id="cd00118">
    <property type="entry name" value="LysM"/>
    <property type="match status" value="1"/>
</dbReference>
<dbReference type="SMART" id="SM00257">
    <property type="entry name" value="LysM"/>
    <property type="match status" value="1"/>
</dbReference>
<dbReference type="InterPro" id="IPR036779">
    <property type="entry name" value="LysM_dom_sf"/>
</dbReference>
<keyword evidence="1" id="KW-0472">Membrane</keyword>
<dbReference type="RefSeq" id="WP_014262196.1">
    <property type="nucleotide sequence ID" value="NC_016630.1"/>
</dbReference>
<keyword evidence="4" id="KW-1185">Reference proteome</keyword>
<keyword evidence="1" id="KW-0812">Transmembrane</keyword>
<keyword evidence="1" id="KW-1133">Transmembrane helix</keyword>
<dbReference type="PROSITE" id="PS51782">
    <property type="entry name" value="LYSM"/>
    <property type="match status" value="1"/>
</dbReference>
<dbReference type="Pfam" id="PF01476">
    <property type="entry name" value="LysM"/>
    <property type="match status" value="1"/>
</dbReference>